<dbReference type="Proteomes" id="UP000827724">
    <property type="component" value="Unassembled WGS sequence"/>
</dbReference>
<protein>
    <submittedName>
        <fullName evidence="2">Uncharacterized protein</fullName>
    </submittedName>
</protein>
<feature type="compositionally biased region" description="Acidic residues" evidence="1">
    <location>
        <begin position="102"/>
        <end position="112"/>
    </location>
</feature>
<evidence type="ECO:0000256" key="1">
    <source>
        <dbReference type="SAM" id="MobiDB-lite"/>
    </source>
</evidence>
<evidence type="ECO:0000313" key="2">
    <source>
        <dbReference type="EMBL" id="KAH6608252.1"/>
    </source>
</evidence>
<accession>A0A9P8QTD0</accession>
<comment type="caution">
    <text evidence="2">The sequence shown here is derived from an EMBL/GenBank/DDBJ whole genome shotgun (WGS) entry which is preliminary data.</text>
</comment>
<feature type="region of interest" description="Disordered" evidence="1">
    <location>
        <begin position="88"/>
        <end position="114"/>
    </location>
</feature>
<feature type="region of interest" description="Disordered" evidence="1">
    <location>
        <begin position="148"/>
        <end position="198"/>
    </location>
</feature>
<sequence>MGPTHSQPSRPSSASPPCSPRAWTWKCHHCKRRYPLSCTRRCLYCSHTLCFSREGSRANKETSSCHTEFDYPGWQTYYEWRHELQERNPSAREANASTAAESSDEETTEQPEEPAWLERMLEDTYDCTVDCAYPSECFHKLKDLAEEPVYKPSSTPSSTRPKRTKETKRAKKAKSRRHRHFQRQPSRLNQEWRVQRFS</sequence>
<dbReference type="OrthoDB" id="5396104at2759"/>
<feature type="compositionally biased region" description="Basic residues" evidence="1">
    <location>
        <begin position="160"/>
        <end position="182"/>
    </location>
</feature>
<dbReference type="EMBL" id="JAIWOZ010000003">
    <property type="protein sequence ID" value="KAH6608252.1"/>
    <property type="molecule type" value="Genomic_DNA"/>
</dbReference>
<reference evidence="2" key="1">
    <citation type="submission" date="2021-08" db="EMBL/GenBank/DDBJ databases">
        <title>Chromosome-Level Trichoderma cornu-damae using Hi-C Data.</title>
        <authorList>
            <person name="Kim C.S."/>
        </authorList>
    </citation>
    <scope>NUCLEOTIDE SEQUENCE</scope>
    <source>
        <strain evidence="2">KA19-0412C</strain>
    </source>
</reference>
<evidence type="ECO:0000313" key="3">
    <source>
        <dbReference type="Proteomes" id="UP000827724"/>
    </source>
</evidence>
<feature type="compositionally biased region" description="Low complexity" evidence="1">
    <location>
        <begin position="91"/>
        <end position="101"/>
    </location>
</feature>
<name>A0A9P8QTD0_9HYPO</name>
<feature type="region of interest" description="Disordered" evidence="1">
    <location>
        <begin position="1"/>
        <end position="20"/>
    </location>
</feature>
<dbReference type="AlphaFoldDB" id="A0A9P8QTD0"/>
<keyword evidence="3" id="KW-1185">Reference proteome</keyword>
<feature type="compositionally biased region" description="Low complexity" evidence="1">
    <location>
        <begin position="8"/>
        <end position="20"/>
    </location>
</feature>
<proteinExistence type="predicted"/>
<organism evidence="2 3">
    <name type="scientific">Trichoderma cornu-damae</name>
    <dbReference type="NCBI Taxonomy" id="654480"/>
    <lineage>
        <taxon>Eukaryota</taxon>
        <taxon>Fungi</taxon>
        <taxon>Dikarya</taxon>
        <taxon>Ascomycota</taxon>
        <taxon>Pezizomycotina</taxon>
        <taxon>Sordariomycetes</taxon>
        <taxon>Hypocreomycetidae</taxon>
        <taxon>Hypocreales</taxon>
        <taxon>Hypocreaceae</taxon>
        <taxon>Trichoderma</taxon>
    </lineage>
</organism>
<gene>
    <name evidence="2" type="ORF">Trco_004565</name>
</gene>